<protein>
    <submittedName>
        <fullName evidence="2">Uncharacterized protein</fullName>
    </submittedName>
</protein>
<organism evidence="2 3">
    <name type="scientific">Datura stramonium</name>
    <name type="common">Jimsonweed</name>
    <name type="synonym">Common thornapple</name>
    <dbReference type="NCBI Taxonomy" id="4076"/>
    <lineage>
        <taxon>Eukaryota</taxon>
        <taxon>Viridiplantae</taxon>
        <taxon>Streptophyta</taxon>
        <taxon>Embryophyta</taxon>
        <taxon>Tracheophyta</taxon>
        <taxon>Spermatophyta</taxon>
        <taxon>Magnoliopsida</taxon>
        <taxon>eudicotyledons</taxon>
        <taxon>Gunneridae</taxon>
        <taxon>Pentapetalae</taxon>
        <taxon>asterids</taxon>
        <taxon>lamiids</taxon>
        <taxon>Solanales</taxon>
        <taxon>Solanaceae</taxon>
        <taxon>Solanoideae</taxon>
        <taxon>Datureae</taxon>
        <taxon>Datura</taxon>
    </lineage>
</organism>
<gene>
    <name evidence="2" type="ORF">HAX54_001679</name>
</gene>
<feature type="region of interest" description="Disordered" evidence="1">
    <location>
        <begin position="108"/>
        <end position="148"/>
    </location>
</feature>
<evidence type="ECO:0000313" key="3">
    <source>
        <dbReference type="Proteomes" id="UP000823775"/>
    </source>
</evidence>
<feature type="non-terminal residue" evidence="2">
    <location>
        <position position="148"/>
    </location>
</feature>
<proteinExistence type="predicted"/>
<sequence>MEKNGRECAMGAGGAGVERKIRGRKIEVGFGVLRPAVRGETERRSAEGGAAVGFPATVRNRGRSGVGFGGRREEDPNVVVLLVFLAGGCWRFVFPVAENCGFLFGSGRRGRRGWSPARKWSAMGREGQEEGGMGGGVLTGEDEGEGRG</sequence>
<comment type="caution">
    <text evidence="2">The sequence shown here is derived from an EMBL/GenBank/DDBJ whole genome shotgun (WGS) entry which is preliminary data.</text>
</comment>
<reference evidence="2 3" key="1">
    <citation type="journal article" date="2021" name="BMC Genomics">
        <title>Datura genome reveals duplications of psychoactive alkaloid biosynthetic genes and high mutation rate following tissue culture.</title>
        <authorList>
            <person name="Rajewski A."/>
            <person name="Carter-House D."/>
            <person name="Stajich J."/>
            <person name="Litt A."/>
        </authorList>
    </citation>
    <scope>NUCLEOTIDE SEQUENCE [LARGE SCALE GENOMIC DNA]</scope>
    <source>
        <strain evidence="2">AR-01</strain>
    </source>
</reference>
<name>A0ABS8WVE1_DATST</name>
<dbReference type="EMBL" id="JACEIK010010679">
    <property type="protein sequence ID" value="MCE3215287.1"/>
    <property type="molecule type" value="Genomic_DNA"/>
</dbReference>
<dbReference type="Proteomes" id="UP000823775">
    <property type="component" value="Unassembled WGS sequence"/>
</dbReference>
<accession>A0ABS8WVE1</accession>
<feature type="region of interest" description="Disordered" evidence="1">
    <location>
        <begin position="41"/>
        <end position="72"/>
    </location>
</feature>
<evidence type="ECO:0000256" key="1">
    <source>
        <dbReference type="SAM" id="MobiDB-lite"/>
    </source>
</evidence>
<keyword evidence="3" id="KW-1185">Reference proteome</keyword>
<evidence type="ECO:0000313" key="2">
    <source>
        <dbReference type="EMBL" id="MCE3215287.1"/>
    </source>
</evidence>